<dbReference type="AlphaFoldDB" id="A0A4Y8ZV91"/>
<keyword evidence="1" id="KW-0472">Membrane</keyword>
<evidence type="ECO:0000256" key="1">
    <source>
        <dbReference type="SAM" id="Phobius"/>
    </source>
</evidence>
<comment type="caution">
    <text evidence="2">The sequence shown here is derived from an EMBL/GenBank/DDBJ whole genome shotgun (WGS) entry which is preliminary data.</text>
</comment>
<evidence type="ECO:0000313" key="2">
    <source>
        <dbReference type="EMBL" id="TFI59963.1"/>
    </source>
</evidence>
<gene>
    <name evidence="2" type="ORF">E2493_01550</name>
</gene>
<feature type="transmembrane region" description="Helical" evidence="1">
    <location>
        <begin position="6"/>
        <end position="39"/>
    </location>
</feature>
<dbReference type="GO" id="GO:0005886">
    <property type="term" value="C:plasma membrane"/>
    <property type="evidence" value="ECO:0007669"/>
    <property type="project" value="TreeGrafter"/>
</dbReference>
<dbReference type="Pfam" id="PF04304">
    <property type="entry name" value="DUF454"/>
    <property type="match status" value="1"/>
</dbReference>
<proteinExistence type="predicted"/>
<dbReference type="PIRSF" id="PIRSF016789">
    <property type="entry name" value="DUF454"/>
    <property type="match status" value="1"/>
</dbReference>
<dbReference type="EMBL" id="SPDV01000002">
    <property type="protein sequence ID" value="TFI59963.1"/>
    <property type="molecule type" value="Genomic_DNA"/>
</dbReference>
<reference evidence="2 3" key="1">
    <citation type="submission" date="2019-03" db="EMBL/GenBank/DDBJ databases">
        <title>Genome sequence of Sphingomonas sp. 17J27-24.</title>
        <authorList>
            <person name="Kim M."/>
            <person name="Maeng S."/>
            <person name="Sathiyaraj S."/>
        </authorList>
    </citation>
    <scope>NUCLEOTIDE SEQUENCE [LARGE SCALE GENOMIC DNA]</scope>
    <source>
        <strain evidence="2 3">17J27-24</strain>
    </source>
</reference>
<keyword evidence="1" id="KW-1133">Transmembrane helix</keyword>
<dbReference type="PANTHER" id="PTHR35813">
    <property type="entry name" value="INNER MEMBRANE PROTEIN YBAN"/>
    <property type="match status" value="1"/>
</dbReference>
<keyword evidence="1" id="KW-0812">Transmembrane</keyword>
<dbReference type="InterPro" id="IPR007401">
    <property type="entry name" value="DUF454"/>
</dbReference>
<dbReference type="OrthoDB" id="9816293at2"/>
<organism evidence="2 3">
    <name type="scientific">Sphingomonas parva</name>
    <dbReference type="NCBI Taxonomy" id="2555898"/>
    <lineage>
        <taxon>Bacteria</taxon>
        <taxon>Pseudomonadati</taxon>
        <taxon>Pseudomonadota</taxon>
        <taxon>Alphaproteobacteria</taxon>
        <taxon>Sphingomonadales</taxon>
        <taxon>Sphingomonadaceae</taxon>
        <taxon>Sphingomonas</taxon>
    </lineage>
</organism>
<name>A0A4Y8ZV91_9SPHN</name>
<feature type="transmembrane region" description="Helical" evidence="1">
    <location>
        <begin position="75"/>
        <end position="95"/>
    </location>
</feature>
<sequence>MRLAYIFLGTLSLILAAAGAVLPLLPTVPFVLLAAFFFARGHPPLEAWLVRHPRFGPHIVAWRSRGAISRRGKRAALLAFAISAATGLVFAPLPWSLVPLAAAAIGGSWIWTRPEA</sequence>
<accession>A0A4Y8ZV91</accession>
<dbReference type="PANTHER" id="PTHR35813:SF1">
    <property type="entry name" value="INNER MEMBRANE PROTEIN YBAN"/>
    <property type="match status" value="1"/>
</dbReference>
<protein>
    <submittedName>
        <fullName evidence="2">DUF454 domain-containing protein</fullName>
    </submittedName>
</protein>
<dbReference type="Proteomes" id="UP000298213">
    <property type="component" value="Unassembled WGS sequence"/>
</dbReference>
<dbReference type="RefSeq" id="WP_135083034.1">
    <property type="nucleotide sequence ID" value="NZ_SPDV01000002.1"/>
</dbReference>
<evidence type="ECO:0000313" key="3">
    <source>
        <dbReference type="Proteomes" id="UP000298213"/>
    </source>
</evidence>
<keyword evidence="3" id="KW-1185">Reference proteome</keyword>